<feature type="non-terminal residue" evidence="21">
    <location>
        <position position="1151"/>
    </location>
</feature>
<dbReference type="SFLD" id="SFLDF00027">
    <property type="entry name" value="p-type_atpase"/>
    <property type="match status" value="1"/>
</dbReference>
<dbReference type="NCBIfam" id="TIGR01494">
    <property type="entry name" value="ATPase_P-type"/>
    <property type="match status" value="3"/>
</dbReference>
<dbReference type="FunFam" id="3.40.1110.10:FF:000009">
    <property type="entry name" value="Phospholipid-transporting ATPase"/>
    <property type="match status" value="1"/>
</dbReference>
<feature type="binding site" evidence="16">
    <location>
        <position position="570"/>
    </location>
    <ligand>
        <name>ATP</name>
        <dbReference type="ChEBI" id="CHEBI:30616"/>
    </ligand>
</feature>
<evidence type="ECO:0000256" key="16">
    <source>
        <dbReference type="PIRSR" id="PIRSR606539-2"/>
    </source>
</evidence>
<dbReference type="FunFam" id="3.40.50.1000:FF:000001">
    <property type="entry name" value="Phospholipid-transporting ATPase IC"/>
    <property type="match status" value="1"/>
</dbReference>
<keyword evidence="4 18" id="KW-0812">Transmembrane</keyword>
<dbReference type="InterPro" id="IPR001757">
    <property type="entry name" value="P_typ_ATPase"/>
</dbReference>
<feature type="binding site" evidence="16">
    <location>
        <position position="638"/>
    </location>
    <ligand>
        <name>ATP</name>
        <dbReference type="ChEBI" id="CHEBI:30616"/>
    </ligand>
</feature>
<comment type="catalytic activity">
    <reaction evidence="14">
        <text>a beta-D-glucosyl-(1&lt;-&gt;1')-N-acylsphing-4-enine(out) + ATP + H2O = a beta-D-glucosyl-(1&lt;-&gt;1')-N-acylsphing-4-enine(in) + ADP + phosphate + H(+)</text>
        <dbReference type="Rhea" id="RHEA:66036"/>
        <dbReference type="ChEBI" id="CHEBI:15377"/>
        <dbReference type="ChEBI" id="CHEBI:15378"/>
        <dbReference type="ChEBI" id="CHEBI:22801"/>
        <dbReference type="ChEBI" id="CHEBI:30616"/>
        <dbReference type="ChEBI" id="CHEBI:43474"/>
        <dbReference type="ChEBI" id="CHEBI:456216"/>
    </reaction>
    <physiologicalReaction direction="left-to-right" evidence="14">
        <dbReference type="Rhea" id="RHEA:66037"/>
    </physiologicalReaction>
</comment>
<feature type="compositionally biased region" description="Acidic residues" evidence="19">
    <location>
        <begin position="274"/>
        <end position="283"/>
    </location>
</feature>
<evidence type="ECO:0000256" key="18">
    <source>
        <dbReference type="RuleBase" id="RU362033"/>
    </source>
</evidence>
<evidence type="ECO:0000256" key="11">
    <source>
        <dbReference type="ARBA" id="ARBA00022989"/>
    </source>
</evidence>
<feature type="region of interest" description="Disordered" evidence="19">
    <location>
        <begin position="470"/>
        <end position="490"/>
    </location>
</feature>
<dbReference type="EC" id="7.6.2.1" evidence="18"/>
<keyword evidence="6 16" id="KW-0547">Nucleotide-binding</keyword>
<feature type="transmembrane region" description="Helical" evidence="18">
    <location>
        <begin position="1023"/>
        <end position="1044"/>
    </location>
</feature>
<feature type="binding site" evidence="16">
    <location>
        <position position="594"/>
    </location>
    <ligand>
        <name>ATP</name>
        <dbReference type="ChEBI" id="CHEBI:30616"/>
    </ligand>
</feature>
<dbReference type="SUPFAM" id="SSF81653">
    <property type="entry name" value="Calcium ATPase, transduction domain A"/>
    <property type="match status" value="1"/>
</dbReference>
<dbReference type="Gene3D" id="2.70.150.10">
    <property type="entry name" value="Calcium-transporting ATPase, cytoplasmic transduction domain A"/>
    <property type="match status" value="1"/>
</dbReference>
<feature type="binding site" evidence="16">
    <location>
        <position position="240"/>
    </location>
    <ligand>
        <name>ATP</name>
        <dbReference type="ChEBI" id="CHEBI:30616"/>
    </ligand>
</feature>
<evidence type="ECO:0000256" key="12">
    <source>
        <dbReference type="ARBA" id="ARBA00023136"/>
    </source>
</evidence>
<dbReference type="SFLD" id="SFLDS00003">
    <property type="entry name" value="Haloacid_Dehalogenase"/>
    <property type="match status" value="1"/>
</dbReference>
<keyword evidence="22" id="KW-1185">Reference proteome</keyword>
<dbReference type="OrthoDB" id="377733at2759"/>
<feature type="binding site" evidence="16">
    <location>
        <position position="718"/>
    </location>
    <ligand>
        <name>ATP</name>
        <dbReference type="ChEBI" id="CHEBI:30616"/>
    </ligand>
</feature>
<dbReference type="Gene3D" id="1.20.1110.10">
    <property type="entry name" value="Calcium-transporting ATPase, transmembrane domain"/>
    <property type="match status" value="1"/>
</dbReference>
<evidence type="ECO:0000313" key="22">
    <source>
        <dbReference type="Proteomes" id="UP000053745"/>
    </source>
</evidence>
<feature type="binding site" evidence="16">
    <location>
        <position position="528"/>
    </location>
    <ligand>
        <name>ATP</name>
        <dbReference type="ChEBI" id="CHEBI:30616"/>
    </ligand>
</feature>
<dbReference type="InterPro" id="IPR044492">
    <property type="entry name" value="P_typ_ATPase_HD_dom"/>
</dbReference>
<dbReference type="InterPro" id="IPR006539">
    <property type="entry name" value="P-type_ATPase_IV"/>
</dbReference>
<name>A0A091LC15_CATAU</name>
<dbReference type="SUPFAM" id="SSF56784">
    <property type="entry name" value="HAD-like"/>
    <property type="match status" value="2"/>
</dbReference>
<evidence type="ECO:0000256" key="7">
    <source>
        <dbReference type="ARBA" id="ARBA00022824"/>
    </source>
</evidence>
<feature type="binding site" evidence="16">
    <location>
        <position position="241"/>
    </location>
    <ligand>
        <name>ATP</name>
        <dbReference type="ChEBI" id="CHEBI:30616"/>
    </ligand>
</feature>
<evidence type="ECO:0000256" key="19">
    <source>
        <dbReference type="SAM" id="MobiDB-lite"/>
    </source>
</evidence>
<comment type="similarity">
    <text evidence="3 18">Belongs to the cation transport ATPase (P-type) (TC 3.A.3) family. Type IV subfamily.</text>
</comment>
<feature type="domain" description="P-type ATPase C-terminal" evidence="20">
    <location>
        <begin position="880"/>
        <end position="1123"/>
    </location>
</feature>
<feature type="transmembrane region" description="Helical" evidence="18">
    <location>
        <begin position="1096"/>
        <end position="1115"/>
    </location>
</feature>
<dbReference type="SUPFAM" id="SSF81660">
    <property type="entry name" value="Metal cation-transporting ATPase, ATP-binding domain N"/>
    <property type="match status" value="1"/>
</dbReference>
<sequence>DLDGICYVETAGLDGETNLKQRQVVRGYSEQVSEIDPEKFSSRIECEGPNNDLSHFRGFVEHSNKDRVGLSKENLLLRGCTVRNTEAVVGIVVYAGHETKAMLNNSGPHYKRSKLERKVNTDILWCVLLLILMCLTGAIGHGIWLSRYSEIPFFNIPEPDGKSIPPTLAGFNMFWTMIILLQVLIPVSLYVSIEIVKLGQIYLIQNDIDFYHEKTDSTIQCRALNIAEDLGQIQYIFSDKTGTLTENKMVFRRCSIAGQEYCHEENAKRLESYQEMDSEDEDSADRQCGSSTHMSKWQGHNCRAVNRKSLNQVSGSYPALGREDGAGGVPHSGHVAFSSPIETDVVPDAQLLEKFSQISSHSYQQSEEASSKLSLETMYITDFFLALAICNTVVVSVPNQPRQKMRLSSLGRMPIKSLEEIRQMFQRLSARRLNSSPLPSVKESSSESPNSFVSKLSIFGMKLASPALDGAAQRAAEPHNTDSPENSQVPQELDTVNVAAGCEHNSAASSSELSPLPKLCYEAESPDEAALVHAARAYKCVLQSRTPDQVTVDFAGLGSLTFQLLHILPFDSVRKRMSVVVRHPVSNKVVVYTKGADSVMMDLLRTASEGTNNSEMEQKKIKERTQKHLDDYARRGLRTLCIAKKVMSDAEYAEWLNHHFLAETSIDNREALLLESAIRLETELTLLGATGIEDRLQEGVPDTIQALRKAGIKIWMLTGDKRETAINIAYACKLLEPDDRIFTLKSQSRDACASVMSKILERIQKNTSAKKKPSQKLENVSASPSTQAPGFSAGLVIDGRTLEHVLHDSLQNIFLELTEKCRAVVCCQATPLQKSVLVRLVRNKLKAMTLAVGDGANDVSMIQVADTGVGISGQEGMQAVMASDFAISQFRHLRKLLLVHGHWCYTRLTNMVLYFFYKNVAYVNLLFWYQFFCGFSGTSMTDYWILILFNLLFTSVPPIVYGVLDKDVPAEILMQLPQLYMMSQKSVAYLPSTFWITLLDAFYQSLVCFFVPYFTYYGSDIDIFSFGNPINTAALFIILFHLLIECKSVTWIHTVVIVGSILFYFVFALAFGATCKTHNPPSNPYWIMEKHMTDPVFYLVCVLTTCVALLPRYLLRVLQGTLFLSPVLRAKHLYRLTPEEQREAIKRWRDD</sequence>
<feature type="non-terminal residue" evidence="21">
    <location>
        <position position="1"/>
    </location>
</feature>
<dbReference type="Pfam" id="PF16212">
    <property type="entry name" value="PhoLip_ATPase_C"/>
    <property type="match status" value="1"/>
</dbReference>
<dbReference type="PANTHER" id="PTHR24092">
    <property type="entry name" value="PROBABLE PHOSPHOLIPID-TRANSPORTING ATPASE"/>
    <property type="match status" value="1"/>
</dbReference>
<evidence type="ECO:0000313" key="21">
    <source>
        <dbReference type="EMBL" id="KFP53909.1"/>
    </source>
</evidence>
<gene>
    <name evidence="21" type="ORF">N323_11950</name>
</gene>
<feature type="binding site" evidence="16">
    <location>
        <position position="239"/>
    </location>
    <ligand>
        <name>ATP</name>
        <dbReference type="ChEBI" id="CHEBI:30616"/>
    </ligand>
</feature>
<comment type="catalytic activity">
    <reaction evidence="13 18">
        <text>ATP + H2O + phospholipidSide 1 = ADP + phosphate + phospholipidSide 2.</text>
        <dbReference type="EC" id="7.6.2.1"/>
    </reaction>
</comment>
<evidence type="ECO:0000256" key="13">
    <source>
        <dbReference type="ARBA" id="ARBA00034036"/>
    </source>
</evidence>
<dbReference type="InterPro" id="IPR036412">
    <property type="entry name" value="HAD-like_sf"/>
</dbReference>
<feature type="binding site" evidence="17">
    <location>
        <position position="854"/>
    </location>
    <ligand>
        <name>Mg(2+)</name>
        <dbReference type="ChEBI" id="CHEBI:18420"/>
    </ligand>
</feature>
<feature type="region of interest" description="Disordered" evidence="19">
    <location>
        <begin position="766"/>
        <end position="786"/>
    </location>
</feature>
<dbReference type="PANTHER" id="PTHR24092:SF84">
    <property type="entry name" value="PHOSPHOLIPID-TRANSPORTING ATPASE VD"/>
    <property type="match status" value="1"/>
</dbReference>
<comment type="cofactor">
    <cofactor evidence="1 17">
        <name>Mg(2+)</name>
        <dbReference type="ChEBI" id="CHEBI:18420"/>
    </cofactor>
</comment>
<feature type="binding site" evidence="17">
    <location>
        <position position="858"/>
    </location>
    <ligand>
        <name>Mg(2+)</name>
        <dbReference type="ChEBI" id="CHEBI:18420"/>
    </ligand>
</feature>
<dbReference type="Gene3D" id="3.40.50.1000">
    <property type="entry name" value="HAD superfamily/HAD-like"/>
    <property type="match status" value="2"/>
</dbReference>
<dbReference type="InterPro" id="IPR023299">
    <property type="entry name" value="ATPase_P-typ_cyto_dom_N"/>
</dbReference>
<dbReference type="SUPFAM" id="SSF81665">
    <property type="entry name" value="Calcium ATPase, transmembrane domain M"/>
    <property type="match status" value="1"/>
</dbReference>
<feature type="transmembrane region" description="Helical" evidence="18">
    <location>
        <begin position="123"/>
        <end position="144"/>
    </location>
</feature>
<dbReference type="AlphaFoldDB" id="A0A091LC15"/>
<keyword evidence="10 18" id="KW-1278">Translocase</keyword>
<feature type="binding site" evidence="16">
    <location>
        <position position="719"/>
    </location>
    <ligand>
        <name>ATP</name>
        <dbReference type="ChEBI" id="CHEBI:30616"/>
    </ligand>
</feature>
<evidence type="ECO:0000259" key="20">
    <source>
        <dbReference type="Pfam" id="PF16212"/>
    </source>
</evidence>
<organism evidence="21 22">
    <name type="scientific">Cathartes aura</name>
    <name type="common">Turkey vulture</name>
    <name type="synonym">Vultur aura</name>
    <dbReference type="NCBI Taxonomy" id="43455"/>
    <lineage>
        <taxon>Eukaryota</taxon>
        <taxon>Metazoa</taxon>
        <taxon>Chordata</taxon>
        <taxon>Craniata</taxon>
        <taxon>Vertebrata</taxon>
        <taxon>Euteleostomi</taxon>
        <taxon>Archelosauria</taxon>
        <taxon>Archosauria</taxon>
        <taxon>Dinosauria</taxon>
        <taxon>Saurischia</taxon>
        <taxon>Theropoda</taxon>
        <taxon>Coelurosauria</taxon>
        <taxon>Aves</taxon>
        <taxon>Neognathae</taxon>
        <taxon>Neoaves</taxon>
        <taxon>Telluraves</taxon>
        <taxon>Accipitrimorphae</taxon>
        <taxon>Accipitriformes</taxon>
        <taxon>Cathartidae</taxon>
        <taxon>Cathartes</taxon>
    </lineage>
</organism>
<dbReference type="GO" id="GO:0140327">
    <property type="term" value="F:flippase activity"/>
    <property type="evidence" value="ECO:0007669"/>
    <property type="project" value="UniProtKB-ARBA"/>
</dbReference>
<feature type="region of interest" description="Disordered" evidence="19">
    <location>
        <begin position="272"/>
        <end position="296"/>
    </location>
</feature>
<dbReference type="GO" id="GO:0005524">
    <property type="term" value="F:ATP binding"/>
    <property type="evidence" value="ECO:0007669"/>
    <property type="project" value="UniProtKB-UniRule"/>
</dbReference>
<dbReference type="SFLD" id="SFLDG00002">
    <property type="entry name" value="C1.7:_P-type_atpase_like"/>
    <property type="match status" value="1"/>
</dbReference>
<feature type="binding site" evidence="16">
    <location>
        <position position="720"/>
    </location>
    <ligand>
        <name>ATP</name>
        <dbReference type="ChEBI" id="CHEBI:30616"/>
    </ligand>
</feature>
<evidence type="ECO:0000256" key="6">
    <source>
        <dbReference type="ARBA" id="ARBA00022741"/>
    </source>
</evidence>
<keyword evidence="12 18" id="KW-0472">Membrane</keyword>
<evidence type="ECO:0000256" key="14">
    <source>
        <dbReference type="ARBA" id="ARBA00050913"/>
    </source>
</evidence>
<keyword evidence="7" id="KW-0256">Endoplasmic reticulum</keyword>
<dbReference type="InterPro" id="IPR023214">
    <property type="entry name" value="HAD_sf"/>
</dbReference>
<feature type="binding site" evidence="16">
    <location>
        <position position="857"/>
    </location>
    <ligand>
        <name>ATP</name>
        <dbReference type="ChEBI" id="CHEBI:30616"/>
    </ligand>
</feature>
<evidence type="ECO:0000256" key="1">
    <source>
        <dbReference type="ARBA" id="ARBA00001946"/>
    </source>
</evidence>
<feature type="transmembrane region" description="Helical" evidence="18">
    <location>
        <begin position="1050"/>
        <end position="1075"/>
    </location>
</feature>
<dbReference type="Gene3D" id="3.40.1110.10">
    <property type="entry name" value="Calcium-transporting ATPase, cytoplasmic domain N"/>
    <property type="match status" value="2"/>
</dbReference>
<evidence type="ECO:0000256" key="3">
    <source>
        <dbReference type="ARBA" id="ARBA00008109"/>
    </source>
</evidence>
<evidence type="ECO:0000256" key="10">
    <source>
        <dbReference type="ARBA" id="ARBA00022967"/>
    </source>
</evidence>
<evidence type="ECO:0000256" key="9">
    <source>
        <dbReference type="ARBA" id="ARBA00022842"/>
    </source>
</evidence>
<evidence type="ECO:0000256" key="5">
    <source>
        <dbReference type="ARBA" id="ARBA00022723"/>
    </source>
</evidence>
<feature type="binding site" evidence="17">
    <location>
        <position position="239"/>
    </location>
    <ligand>
        <name>Mg(2+)</name>
        <dbReference type="ChEBI" id="CHEBI:18420"/>
    </ligand>
</feature>
<dbReference type="InterPro" id="IPR018303">
    <property type="entry name" value="ATPase_P-typ_P_site"/>
</dbReference>
<keyword evidence="5 17" id="KW-0479">Metal-binding</keyword>
<evidence type="ECO:0000256" key="15">
    <source>
        <dbReference type="PIRSR" id="PIRSR606539-1"/>
    </source>
</evidence>
<evidence type="ECO:0000256" key="4">
    <source>
        <dbReference type="ARBA" id="ARBA00022692"/>
    </source>
</evidence>
<dbReference type="FunFam" id="3.40.50.1000:FF:000023">
    <property type="entry name" value="Phospholipid-transporting ATPase"/>
    <property type="match status" value="1"/>
</dbReference>
<feature type="transmembrane region" description="Helical" evidence="18">
    <location>
        <begin position="173"/>
        <end position="193"/>
    </location>
</feature>
<comment type="subcellular location">
    <subcellularLocation>
        <location evidence="2">Endoplasmic reticulum membrane</location>
        <topology evidence="2">Multi-pass membrane protein</topology>
    </subcellularLocation>
    <subcellularLocation>
        <location evidence="18">Membrane</location>
        <topology evidence="18">Multi-pass membrane protein</topology>
    </subcellularLocation>
</comment>
<proteinExistence type="inferred from homology"/>
<feature type="transmembrane region" description="Helical" evidence="18">
    <location>
        <begin position="911"/>
        <end position="931"/>
    </location>
</feature>
<dbReference type="InterPro" id="IPR008250">
    <property type="entry name" value="ATPase_P-typ_transduc_dom_A_sf"/>
</dbReference>
<dbReference type="InterPro" id="IPR032630">
    <property type="entry name" value="P_typ_ATPase_c"/>
</dbReference>
<dbReference type="GO" id="GO:0045332">
    <property type="term" value="P:phospholipid translocation"/>
    <property type="evidence" value="ECO:0007669"/>
    <property type="project" value="TreeGrafter"/>
</dbReference>
<keyword evidence="9 17" id="KW-0460">Magnesium</keyword>
<reference evidence="21 22" key="1">
    <citation type="submission" date="2014-04" db="EMBL/GenBank/DDBJ databases">
        <title>Genome evolution of avian class.</title>
        <authorList>
            <person name="Zhang G."/>
            <person name="Li C."/>
        </authorList>
    </citation>
    <scope>NUCLEOTIDE SEQUENCE [LARGE SCALE GENOMIC DNA]</scope>
    <source>
        <strain evidence="21">BGI_N323</strain>
    </source>
</reference>
<dbReference type="InterPro" id="IPR023298">
    <property type="entry name" value="ATPase_P-typ_TM_dom_sf"/>
</dbReference>
<dbReference type="PRINTS" id="PR00119">
    <property type="entry name" value="CATATPASE"/>
</dbReference>
<keyword evidence="8 16" id="KW-0067">ATP-binding</keyword>
<dbReference type="Pfam" id="PF13246">
    <property type="entry name" value="Cation_ATPase"/>
    <property type="match status" value="1"/>
</dbReference>
<dbReference type="Proteomes" id="UP000053745">
    <property type="component" value="Unassembled WGS sequence"/>
</dbReference>
<dbReference type="GO" id="GO:0005789">
    <property type="term" value="C:endoplasmic reticulum membrane"/>
    <property type="evidence" value="ECO:0007669"/>
    <property type="project" value="UniProtKB-SubCell"/>
</dbReference>
<feature type="compositionally biased region" description="Polar residues" evidence="19">
    <location>
        <begin position="776"/>
        <end position="786"/>
    </location>
</feature>
<feature type="binding site" evidence="16">
    <location>
        <position position="858"/>
    </location>
    <ligand>
        <name>ATP</name>
        <dbReference type="ChEBI" id="CHEBI:30616"/>
    </ligand>
</feature>
<feature type="binding site" evidence="17">
    <location>
        <position position="241"/>
    </location>
    <ligand>
        <name>Mg(2+)</name>
        <dbReference type="ChEBI" id="CHEBI:18420"/>
    </ligand>
</feature>
<feature type="active site" description="4-aspartylphosphate intermediate" evidence="15">
    <location>
        <position position="239"/>
    </location>
</feature>
<dbReference type="GO" id="GO:0000287">
    <property type="term" value="F:magnesium ion binding"/>
    <property type="evidence" value="ECO:0007669"/>
    <property type="project" value="UniProtKB-UniRule"/>
</dbReference>
<dbReference type="NCBIfam" id="TIGR01652">
    <property type="entry name" value="ATPase-Plipid"/>
    <property type="match status" value="1"/>
</dbReference>
<dbReference type="EMBL" id="KL315545">
    <property type="protein sequence ID" value="KFP53909.1"/>
    <property type="molecule type" value="Genomic_DNA"/>
</dbReference>
<evidence type="ECO:0000256" key="8">
    <source>
        <dbReference type="ARBA" id="ARBA00022840"/>
    </source>
</evidence>
<feature type="transmembrane region" description="Helical" evidence="18">
    <location>
        <begin position="994"/>
        <end position="1016"/>
    </location>
</feature>
<evidence type="ECO:0000256" key="2">
    <source>
        <dbReference type="ARBA" id="ARBA00004477"/>
    </source>
</evidence>
<feature type="transmembrane region" description="Helical" evidence="18">
    <location>
        <begin position="943"/>
        <end position="964"/>
    </location>
</feature>
<feature type="binding site" evidence="16">
    <location>
        <position position="834"/>
    </location>
    <ligand>
        <name>ATP</name>
        <dbReference type="ChEBI" id="CHEBI:30616"/>
    </ligand>
</feature>
<dbReference type="PROSITE" id="PS00154">
    <property type="entry name" value="ATPASE_E1_E2"/>
    <property type="match status" value="1"/>
</dbReference>
<dbReference type="GO" id="GO:0016887">
    <property type="term" value="F:ATP hydrolysis activity"/>
    <property type="evidence" value="ECO:0007669"/>
    <property type="project" value="InterPro"/>
</dbReference>
<evidence type="ECO:0000256" key="17">
    <source>
        <dbReference type="PIRSR" id="PIRSR606539-3"/>
    </source>
</evidence>
<dbReference type="GO" id="GO:0005886">
    <property type="term" value="C:plasma membrane"/>
    <property type="evidence" value="ECO:0007669"/>
    <property type="project" value="TreeGrafter"/>
</dbReference>
<protein>
    <recommendedName>
        <fullName evidence="18">Phospholipid-transporting ATPase</fullName>
        <ecNumber evidence="18">7.6.2.1</ecNumber>
    </recommendedName>
</protein>
<accession>A0A091LC15</accession>
<keyword evidence="11 18" id="KW-1133">Transmembrane helix</keyword>